<evidence type="ECO:0000256" key="3">
    <source>
        <dbReference type="ARBA" id="ARBA00022454"/>
    </source>
</evidence>
<feature type="region of interest" description="Disordered" evidence="6">
    <location>
        <begin position="255"/>
        <end position="274"/>
    </location>
</feature>
<reference evidence="8 9" key="1">
    <citation type="submission" date="2024-11" db="EMBL/GenBank/DDBJ databases">
        <title>Chromosome-level genome assembly of the freshwater bivalve Anodonta woodiana.</title>
        <authorList>
            <person name="Chen X."/>
        </authorList>
    </citation>
    <scope>NUCLEOTIDE SEQUENCE [LARGE SCALE GENOMIC DNA]</scope>
    <source>
        <strain evidence="8">MN2024</strain>
        <tissue evidence="8">Gills</tissue>
    </source>
</reference>
<dbReference type="SUPFAM" id="SSF57903">
    <property type="entry name" value="FYVE/PHD zinc finger"/>
    <property type="match status" value="1"/>
</dbReference>
<proteinExistence type="predicted"/>
<sequence>MCSGRTRQCNPWSSIFPTEQVTETQSALFVKKLIAVAISNIAYLRAIFPEHSFGDRCLEESYTFKFSYTNQGGIDIYRNDKKVTSAYTASETKKATIRLLRTIVILTQTLKSLPDDVMMTMKLLYHDDVTPSDYEPPGFKAAETDNFVFEEEPMNIKVGDVATPFHSIKMRIKTDKKQFEMKDDLDVNIGEDEETQSKVADTGLDEDMVVTNNEKNTKLMSSVNQFEDVKCQKEQETLNSVGAKTKEPFINAALPAESPTQPGADDNAIDSTGSQISEKEDYTVRCPCGCNEDDGLMIMCSVCKLWQHGVCFLILVEDEAPESHICDVCAEPGETGLEPTDPYLIGLSPIAVQATCLWRRTLLACLEMNRILAPALSKRLGIEMTVAQGLMNRLDKEGFLKSQGKGKKLGKVVEKEKIRNIGIPKYMRHETSKKKKNEKKNKHKKEFVIGVMKKPIDFVEILAEKTKGMRIDGRRGKLSTKGKSEIKEENIAVTCVQIEDQENSQLLSKRRGRKRAFSKIDGLEFDISCSQDDFALPSTKKKASIVTHAIMV</sequence>
<comment type="caution">
    <text evidence="8">The sequence shown here is derived from an EMBL/GenBank/DDBJ whole genome shotgun (WGS) entry which is preliminary data.</text>
</comment>
<dbReference type="PROSITE" id="PS50815">
    <property type="entry name" value="HORMA"/>
    <property type="match status" value="1"/>
</dbReference>
<keyword evidence="3" id="KW-0158">Chromosome</keyword>
<organism evidence="8 9">
    <name type="scientific">Sinanodonta woodiana</name>
    <name type="common">Chinese pond mussel</name>
    <name type="synonym">Anodonta woodiana</name>
    <dbReference type="NCBI Taxonomy" id="1069815"/>
    <lineage>
        <taxon>Eukaryota</taxon>
        <taxon>Metazoa</taxon>
        <taxon>Spiralia</taxon>
        <taxon>Lophotrochozoa</taxon>
        <taxon>Mollusca</taxon>
        <taxon>Bivalvia</taxon>
        <taxon>Autobranchia</taxon>
        <taxon>Heteroconchia</taxon>
        <taxon>Palaeoheterodonta</taxon>
        <taxon>Unionida</taxon>
        <taxon>Unionoidea</taxon>
        <taxon>Unionidae</taxon>
        <taxon>Unioninae</taxon>
        <taxon>Sinanodonta</taxon>
    </lineage>
</organism>
<dbReference type="InterPro" id="IPR013083">
    <property type="entry name" value="Znf_RING/FYVE/PHD"/>
</dbReference>
<dbReference type="InterPro" id="IPR003511">
    <property type="entry name" value="HORMA_dom"/>
</dbReference>
<dbReference type="InterPro" id="IPR011011">
    <property type="entry name" value="Znf_FYVE_PHD"/>
</dbReference>
<evidence type="ECO:0000259" key="7">
    <source>
        <dbReference type="PROSITE" id="PS50815"/>
    </source>
</evidence>
<evidence type="ECO:0000256" key="4">
    <source>
        <dbReference type="ARBA" id="ARBA00023242"/>
    </source>
</evidence>
<dbReference type="Pfam" id="PF20826">
    <property type="entry name" value="PHD_5"/>
    <property type="match status" value="1"/>
</dbReference>
<dbReference type="InterPro" id="IPR036570">
    <property type="entry name" value="HORMA_dom_sf"/>
</dbReference>
<dbReference type="Pfam" id="PF02301">
    <property type="entry name" value="HORMA"/>
    <property type="match status" value="2"/>
</dbReference>
<evidence type="ECO:0000313" key="8">
    <source>
        <dbReference type="EMBL" id="KAL3842591.1"/>
    </source>
</evidence>
<evidence type="ECO:0000256" key="6">
    <source>
        <dbReference type="SAM" id="MobiDB-lite"/>
    </source>
</evidence>
<dbReference type="PANTHER" id="PTHR48225">
    <property type="entry name" value="HORMA DOMAIN-CONTAINING PROTEIN 1"/>
    <property type="match status" value="1"/>
</dbReference>
<keyword evidence="5" id="KW-0469">Meiosis</keyword>
<evidence type="ECO:0000256" key="1">
    <source>
        <dbReference type="ARBA" id="ARBA00004123"/>
    </source>
</evidence>
<evidence type="ECO:0000313" key="9">
    <source>
        <dbReference type="Proteomes" id="UP001634394"/>
    </source>
</evidence>
<dbReference type="GO" id="GO:0005634">
    <property type="term" value="C:nucleus"/>
    <property type="evidence" value="ECO:0007669"/>
    <property type="project" value="UniProtKB-SubCell"/>
</dbReference>
<dbReference type="Gene3D" id="3.30.900.10">
    <property type="entry name" value="HORMA domain"/>
    <property type="match status" value="2"/>
</dbReference>
<keyword evidence="9" id="KW-1185">Reference proteome</keyword>
<evidence type="ECO:0000256" key="5">
    <source>
        <dbReference type="ARBA" id="ARBA00023254"/>
    </source>
</evidence>
<keyword evidence="4" id="KW-0539">Nucleus</keyword>
<name>A0ABD3U0Y2_SINWO</name>
<dbReference type="SUPFAM" id="SSF56019">
    <property type="entry name" value="The spindle assembly checkpoint protein mad2"/>
    <property type="match status" value="1"/>
</dbReference>
<dbReference type="Proteomes" id="UP001634394">
    <property type="component" value="Unassembled WGS sequence"/>
</dbReference>
<dbReference type="Gene3D" id="3.30.40.10">
    <property type="entry name" value="Zinc/RING finger domain, C3HC4 (zinc finger)"/>
    <property type="match status" value="1"/>
</dbReference>
<dbReference type="GO" id="GO:0051321">
    <property type="term" value="P:meiotic cell cycle"/>
    <property type="evidence" value="ECO:0007669"/>
    <property type="project" value="UniProtKB-KW"/>
</dbReference>
<dbReference type="GO" id="GO:0005694">
    <property type="term" value="C:chromosome"/>
    <property type="evidence" value="ECO:0007669"/>
    <property type="project" value="UniProtKB-SubCell"/>
</dbReference>
<comment type="subcellular location">
    <subcellularLocation>
        <location evidence="2">Chromosome</location>
    </subcellularLocation>
    <subcellularLocation>
        <location evidence="1">Nucleus</location>
    </subcellularLocation>
</comment>
<gene>
    <name evidence="8" type="ORF">ACJMK2_020585</name>
</gene>
<dbReference type="PANTHER" id="PTHR48225:SF7">
    <property type="entry name" value="MEIOSIS-SPECIFIC PROTEIN HOP1"/>
    <property type="match status" value="1"/>
</dbReference>
<feature type="domain" description="HORMA" evidence="7">
    <location>
        <begin position="1"/>
        <end position="172"/>
    </location>
</feature>
<dbReference type="EMBL" id="JBJQND010000017">
    <property type="protein sequence ID" value="KAL3842591.1"/>
    <property type="molecule type" value="Genomic_DNA"/>
</dbReference>
<dbReference type="InterPro" id="IPR051294">
    <property type="entry name" value="HORMA_MeioticProgression"/>
</dbReference>
<dbReference type="AlphaFoldDB" id="A0ABD3U0Y2"/>
<accession>A0ABD3U0Y2</accession>
<evidence type="ECO:0000256" key="2">
    <source>
        <dbReference type="ARBA" id="ARBA00004286"/>
    </source>
</evidence>
<protein>
    <recommendedName>
        <fullName evidence="7">HORMA domain-containing protein</fullName>
    </recommendedName>
</protein>